<evidence type="ECO:0000256" key="4">
    <source>
        <dbReference type="ARBA" id="ARBA00022525"/>
    </source>
</evidence>
<evidence type="ECO:0000313" key="14">
    <source>
        <dbReference type="Proteomes" id="UP000799423"/>
    </source>
</evidence>
<evidence type="ECO:0000256" key="10">
    <source>
        <dbReference type="RuleBase" id="RU004335"/>
    </source>
</evidence>
<feature type="chain" id="PRO_5025695243" evidence="12">
    <location>
        <begin position="23"/>
        <end position="443"/>
    </location>
</feature>
<evidence type="ECO:0000256" key="9">
    <source>
        <dbReference type="ARBA" id="ARBA00023316"/>
    </source>
</evidence>
<feature type="compositionally biased region" description="Low complexity" evidence="11">
    <location>
        <begin position="99"/>
        <end position="110"/>
    </location>
</feature>
<evidence type="ECO:0000256" key="3">
    <source>
        <dbReference type="ARBA" id="ARBA00022512"/>
    </source>
</evidence>
<proteinExistence type="inferred from homology"/>
<feature type="signal peptide" evidence="12">
    <location>
        <begin position="1"/>
        <end position="22"/>
    </location>
</feature>
<dbReference type="GO" id="GO:0009277">
    <property type="term" value="C:fungal-type cell wall"/>
    <property type="evidence" value="ECO:0007669"/>
    <property type="project" value="TreeGrafter"/>
</dbReference>
<feature type="compositionally biased region" description="Pro residues" evidence="11">
    <location>
        <begin position="126"/>
        <end position="159"/>
    </location>
</feature>
<dbReference type="GO" id="GO:0005576">
    <property type="term" value="C:extracellular region"/>
    <property type="evidence" value="ECO:0007669"/>
    <property type="project" value="UniProtKB-ARBA"/>
</dbReference>
<dbReference type="GO" id="GO:0009986">
    <property type="term" value="C:cell surface"/>
    <property type="evidence" value="ECO:0007669"/>
    <property type="project" value="TreeGrafter"/>
</dbReference>
<dbReference type="InterPro" id="IPR017853">
    <property type="entry name" value="GH"/>
</dbReference>
<dbReference type="PROSITE" id="PS51257">
    <property type="entry name" value="PROKAR_LIPOPROTEIN"/>
    <property type="match status" value="1"/>
</dbReference>
<evidence type="ECO:0000256" key="12">
    <source>
        <dbReference type="SAM" id="SignalP"/>
    </source>
</evidence>
<reference evidence="13" key="1">
    <citation type="submission" date="2020-01" db="EMBL/GenBank/DDBJ databases">
        <authorList>
            <consortium name="DOE Joint Genome Institute"/>
            <person name="Haridas S."/>
            <person name="Albert R."/>
            <person name="Binder M."/>
            <person name="Bloem J."/>
            <person name="Labutti K."/>
            <person name="Salamov A."/>
            <person name="Andreopoulos B."/>
            <person name="Baker S.E."/>
            <person name="Barry K."/>
            <person name="Bills G."/>
            <person name="Bluhm B.H."/>
            <person name="Cannon C."/>
            <person name="Castanera R."/>
            <person name="Culley D.E."/>
            <person name="Daum C."/>
            <person name="Ezra D."/>
            <person name="Gonzalez J.B."/>
            <person name="Henrissat B."/>
            <person name="Kuo A."/>
            <person name="Liang C."/>
            <person name="Lipzen A."/>
            <person name="Lutzoni F."/>
            <person name="Magnuson J."/>
            <person name="Mondo S."/>
            <person name="Nolan M."/>
            <person name="Ohm R."/>
            <person name="Pangilinan J."/>
            <person name="Park H.-J."/>
            <person name="Ramirez L."/>
            <person name="Alfaro M."/>
            <person name="Sun H."/>
            <person name="Tritt A."/>
            <person name="Yoshinaga Y."/>
            <person name="Zwiers L.-H."/>
            <person name="Turgeon B.G."/>
            <person name="Goodwin S.B."/>
            <person name="Spatafora J.W."/>
            <person name="Crous P.W."/>
            <person name="Grigoriev I.V."/>
        </authorList>
    </citation>
    <scope>NUCLEOTIDE SEQUENCE</scope>
    <source>
        <strain evidence="13">IPT5</strain>
    </source>
</reference>
<evidence type="ECO:0000256" key="1">
    <source>
        <dbReference type="ARBA" id="ARBA00004191"/>
    </source>
</evidence>
<gene>
    <name evidence="13" type="ORF">T440DRAFT_406532</name>
</gene>
<dbReference type="FunFam" id="3.20.20.80:FF:000111">
    <property type="entry name" value="Soluble cell wall protein"/>
    <property type="match status" value="1"/>
</dbReference>
<comment type="similarity">
    <text evidence="2 10">Belongs to the glycosyl hydrolase 17 family.</text>
</comment>
<keyword evidence="8" id="KW-0326">Glycosidase</keyword>
<evidence type="ECO:0000256" key="11">
    <source>
        <dbReference type="SAM" id="MobiDB-lite"/>
    </source>
</evidence>
<keyword evidence="7" id="KW-0325">Glycoprotein</keyword>
<protein>
    <submittedName>
        <fullName evidence="13">Glycoside hydrolase family 17 protein</fullName>
    </submittedName>
</protein>
<keyword evidence="14" id="KW-1185">Reference proteome</keyword>
<feature type="compositionally biased region" description="Low complexity" evidence="11">
    <location>
        <begin position="160"/>
        <end position="169"/>
    </location>
</feature>
<dbReference type="PANTHER" id="PTHR16631">
    <property type="entry name" value="GLUCAN 1,3-BETA-GLUCOSIDASE"/>
    <property type="match status" value="1"/>
</dbReference>
<dbReference type="GO" id="GO:0005975">
    <property type="term" value="P:carbohydrate metabolic process"/>
    <property type="evidence" value="ECO:0007669"/>
    <property type="project" value="InterPro"/>
</dbReference>
<evidence type="ECO:0000256" key="8">
    <source>
        <dbReference type="ARBA" id="ARBA00023295"/>
    </source>
</evidence>
<evidence type="ECO:0000256" key="6">
    <source>
        <dbReference type="ARBA" id="ARBA00022801"/>
    </source>
</evidence>
<feature type="region of interest" description="Disordered" evidence="11">
    <location>
        <begin position="87"/>
        <end position="197"/>
    </location>
</feature>
<dbReference type="Proteomes" id="UP000799423">
    <property type="component" value="Unassembled WGS sequence"/>
</dbReference>
<dbReference type="GO" id="GO:0071555">
    <property type="term" value="P:cell wall organization"/>
    <property type="evidence" value="ECO:0007669"/>
    <property type="project" value="UniProtKB-KW"/>
</dbReference>
<sequence>MKSIVLASALAAASCFLGTASGRPLKFKRALVTEVVYVTQTVTDVVVYVDESGTPFTTSTIQTDASSAAIVSSTTSAIVLPTAEPSSAPPVIAPPPTTALPSSTVAASSPDPTVAKEEQATTSAAAPPPPPVESAYVPPPSTQEPPPPAPPSNAAPPPSSSAVPAPDAPSKQDGGDGRLPMGITYDPFTGSQGSSRCKTADEVASDFAKMKDYKAVRIYGMGCDVVPLAVKNAIKNGQKLMAGAYMSNNGNGEDLSTVIKTLKGAVDSYAGGNWDVIQLFSVENERVNDHDLTASAVIDAINTARGQLRGLGYNGPVGAVETVPAMMDNPAICKASDVVMVNCHAFFDTNTKAQDAGTFVKSQVERVKSACNTDRVVVTESGWPHQGNANGDAVPSPDNQRMALESIRSNFNNDMFIFSAFDSNWKSDWASTFNAERYWGIIQ</sequence>
<evidence type="ECO:0000256" key="5">
    <source>
        <dbReference type="ARBA" id="ARBA00022729"/>
    </source>
</evidence>
<keyword evidence="6 13" id="KW-0378">Hydrolase</keyword>
<dbReference type="Gene3D" id="3.20.20.80">
    <property type="entry name" value="Glycosidases"/>
    <property type="match status" value="1"/>
</dbReference>
<evidence type="ECO:0000313" key="13">
    <source>
        <dbReference type="EMBL" id="KAF2846037.1"/>
    </source>
</evidence>
<evidence type="ECO:0000256" key="7">
    <source>
        <dbReference type="ARBA" id="ARBA00023180"/>
    </source>
</evidence>
<keyword evidence="5 12" id="KW-0732">Signal</keyword>
<keyword evidence="9" id="KW-0961">Cell wall biogenesis/degradation</keyword>
<organism evidence="13 14">
    <name type="scientific">Plenodomus tracheiphilus IPT5</name>
    <dbReference type="NCBI Taxonomy" id="1408161"/>
    <lineage>
        <taxon>Eukaryota</taxon>
        <taxon>Fungi</taxon>
        <taxon>Dikarya</taxon>
        <taxon>Ascomycota</taxon>
        <taxon>Pezizomycotina</taxon>
        <taxon>Dothideomycetes</taxon>
        <taxon>Pleosporomycetidae</taxon>
        <taxon>Pleosporales</taxon>
        <taxon>Pleosporineae</taxon>
        <taxon>Leptosphaeriaceae</taxon>
        <taxon>Plenodomus</taxon>
    </lineage>
</organism>
<dbReference type="AlphaFoldDB" id="A0A6A7AUJ1"/>
<dbReference type="InterPro" id="IPR050732">
    <property type="entry name" value="Beta-glucan_modifiers"/>
</dbReference>
<comment type="subcellular location">
    <subcellularLocation>
        <location evidence="1">Secreted</location>
        <location evidence="1">Cell wall</location>
    </subcellularLocation>
</comment>
<evidence type="ECO:0000256" key="2">
    <source>
        <dbReference type="ARBA" id="ARBA00008773"/>
    </source>
</evidence>
<dbReference type="InterPro" id="IPR000490">
    <property type="entry name" value="Glyco_hydro_17"/>
</dbReference>
<dbReference type="GO" id="GO:0042973">
    <property type="term" value="F:glucan endo-1,3-beta-D-glucosidase activity"/>
    <property type="evidence" value="ECO:0007669"/>
    <property type="project" value="TreeGrafter"/>
</dbReference>
<dbReference type="PANTHER" id="PTHR16631:SF14">
    <property type="entry name" value="FAMILY 17 GLUCOSIDASE SCW10-RELATED"/>
    <property type="match status" value="1"/>
</dbReference>
<accession>A0A6A7AUJ1</accession>
<name>A0A6A7AUJ1_9PLEO</name>
<dbReference type="SUPFAM" id="SSF51445">
    <property type="entry name" value="(Trans)glycosidases"/>
    <property type="match status" value="1"/>
</dbReference>
<feature type="compositionally biased region" description="Pro residues" evidence="11">
    <location>
        <begin position="87"/>
        <end position="98"/>
    </location>
</feature>
<dbReference type="EMBL" id="MU006339">
    <property type="protein sequence ID" value="KAF2846037.1"/>
    <property type="molecule type" value="Genomic_DNA"/>
</dbReference>
<dbReference type="Pfam" id="PF00332">
    <property type="entry name" value="Glyco_hydro_17"/>
    <property type="match status" value="1"/>
</dbReference>
<keyword evidence="4" id="KW-0964">Secreted</keyword>
<dbReference type="OrthoDB" id="941679at2759"/>
<keyword evidence="3" id="KW-0134">Cell wall</keyword>